<gene>
    <name evidence="2" type="ORF">PoB_003988200</name>
</gene>
<dbReference type="EMBL" id="BLXT01004484">
    <property type="protein sequence ID" value="GFO13377.1"/>
    <property type="molecule type" value="Genomic_DNA"/>
</dbReference>
<sequence>MEWRLRYPWVTGRTRTGVNRKSTTLEVQSDDLRLHCKDPNVKESIADIFGSIKNKLCTVLRDTGCSSIVIDKRLVREEDYTAIISVANYIDGSVAKLETAKWNYFKTPFFIGRVIVFAISDLAAGVLFVPHFSLRYECAKAQGRV</sequence>
<dbReference type="Proteomes" id="UP000735302">
    <property type="component" value="Unassembled WGS sequence"/>
</dbReference>
<evidence type="ECO:0000313" key="2">
    <source>
        <dbReference type="EMBL" id="GFO13377.1"/>
    </source>
</evidence>
<keyword evidence="1" id="KW-0472">Membrane</keyword>
<name>A0AAV4B2D6_9GAST</name>
<proteinExistence type="predicted"/>
<keyword evidence="1" id="KW-1133">Transmembrane helix</keyword>
<evidence type="ECO:0000256" key="1">
    <source>
        <dbReference type="SAM" id="Phobius"/>
    </source>
</evidence>
<protein>
    <submittedName>
        <fullName evidence="2">Uncharacterized protein</fullName>
    </submittedName>
</protein>
<feature type="transmembrane region" description="Helical" evidence="1">
    <location>
        <begin position="110"/>
        <end position="134"/>
    </location>
</feature>
<keyword evidence="1" id="KW-0812">Transmembrane</keyword>
<evidence type="ECO:0000313" key="3">
    <source>
        <dbReference type="Proteomes" id="UP000735302"/>
    </source>
</evidence>
<organism evidence="2 3">
    <name type="scientific">Plakobranchus ocellatus</name>
    <dbReference type="NCBI Taxonomy" id="259542"/>
    <lineage>
        <taxon>Eukaryota</taxon>
        <taxon>Metazoa</taxon>
        <taxon>Spiralia</taxon>
        <taxon>Lophotrochozoa</taxon>
        <taxon>Mollusca</taxon>
        <taxon>Gastropoda</taxon>
        <taxon>Heterobranchia</taxon>
        <taxon>Euthyneura</taxon>
        <taxon>Panpulmonata</taxon>
        <taxon>Sacoglossa</taxon>
        <taxon>Placobranchoidea</taxon>
        <taxon>Plakobranchidae</taxon>
        <taxon>Plakobranchus</taxon>
    </lineage>
</organism>
<comment type="caution">
    <text evidence="2">The sequence shown here is derived from an EMBL/GenBank/DDBJ whole genome shotgun (WGS) entry which is preliminary data.</text>
</comment>
<dbReference type="AlphaFoldDB" id="A0AAV4B2D6"/>
<keyword evidence="3" id="KW-1185">Reference proteome</keyword>
<accession>A0AAV4B2D6</accession>
<reference evidence="2 3" key="1">
    <citation type="journal article" date="2021" name="Elife">
        <title>Chloroplast acquisition without the gene transfer in kleptoplastic sea slugs, Plakobranchus ocellatus.</title>
        <authorList>
            <person name="Maeda T."/>
            <person name="Takahashi S."/>
            <person name="Yoshida T."/>
            <person name="Shimamura S."/>
            <person name="Takaki Y."/>
            <person name="Nagai Y."/>
            <person name="Toyoda A."/>
            <person name="Suzuki Y."/>
            <person name="Arimoto A."/>
            <person name="Ishii H."/>
            <person name="Satoh N."/>
            <person name="Nishiyama T."/>
            <person name="Hasebe M."/>
            <person name="Maruyama T."/>
            <person name="Minagawa J."/>
            <person name="Obokata J."/>
            <person name="Shigenobu S."/>
        </authorList>
    </citation>
    <scope>NUCLEOTIDE SEQUENCE [LARGE SCALE GENOMIC DNA]</scope>
</reference>